<dbReference type="GO" id="GO:0000785">
    <property type="term" value="C:chromatin"/>
    <property type="evidence" value="ECO:0007669"/>
    <property type="project" value="TreeGrafter"/>
</dbReference>
<feature type="compositionally biased region" description="Polar residues" evidence="8">
    <location>
        <begin position="435"/>
        <end position="450"/>
    </location>
</feature>
<evidence type="ECO:0000256" key="4">
    <source>
        <dbReference type="ARBA" id="ARBA00022737"/>
    </source>
</evidence>
<dbReference type="Proteomes" id="UP000241890">
    <property type="component" value="Unassembled WGS sequence"/>
</dbReference>
<feature type="compositionally biased region" description="Acidic residues" evidence="8">
    <location>
        <begin position="1202"/>
        <end position="1223"/>
    </location>
</feature>
<feature type="repeat" description="WD" evidence="7">
    <location>
        <begin position="169"/>
        <end position="200"/>
    </location>
</feature>
<dbReference type="PANTHER" id="PTHR13831">
    <property type="entry name" value="MEMBER OF THE HIR1 FAMILY OF WD-REPEAT PROTEINS"/>
    <property type="match status" value="1"/>
</dbReference>
<comment type="caution">
    <text evidence="10">The sequence shown here is derived from an EMBL/GenBank/DDBJ whole genome shotgun (WGS) entry which is preliminary data.</text>
</comment>
<comment type="similarity">
    <text evidence="2">Belongs to the WD repeat HIR1 family.</text>
</comment>
<organism evidence="10 11">
    <name type="scientific">Hondaea fermentalgiana</name>
    <dbReference type="NCBI Taxonomy" id="2315210"/>
    <lineage>
        <taxon>Eukaryota</taxon>
        <taxon>Sar</taxon>
        <taxon>Stramenopiles</taxon>
        <taxon>Bigyra</taxon>
        <taxon>Labyrinthulomycetes</taxon>
        <taxon>Thraustochytrida</taxon>
        <taxon>Thraustochytriidae</taxon>
        <taxon>Hondaea</taxon>
    </lineage>
</organism>
<feature type="repeat" description="WD" evidence="7">
    <location>
        <begin position="116"/>
        <end position="157"/>
    </location>
</feature>
<feature type="region of interest" description="Disordered" evidence="8">
    <location>
        <begin position="1199"/>
        <end position="1223"/>
    </location>
</feature>
<feature type="compositionally biased region" description="Basic and acidic residues" evidence="8">
    <location>
        <begin position="405"/>
        <end position="417"/>
    </location>
</feature>
<feature type="region of interest" description="Disordered" evidence="8">
    <location>
        <begin position="692"/>
        <end position="789"/>
    </location>
</feature>
<evidence type="ECO:0000256" key="2">
    <source>
        <dbReference type="ARBA" id="ARBA00007306"/>
    </source>
</evidence>
<feature type="compositionally biased region" description="Polar residues" evidence="8">
    <location>
        <begin position="1002"/>
        <end position="1012"/>
    </location>
</feature>
<feature type="domain" description="CAF1B/HIR1 beta-propeller" evidence="9">
    <location>
        <begin position="25"/>
        <end position="351"/>
    </location>
</feature>
<dbReference type="GO" id="GO:0006351">
    <property type="term" value="P:DNA-templated transcription"/>
    <property type="evidence" value="ECO:0007669"/>
    <property type="project" value="InterPro"/>
</dbReference>
<dbReference type="GO" id="GO:0031491">
    <property type="term" value="F:nucleosome binding"/>
    <property type="evidence" value="ECO:0007669"/>
    <property type="project" value="TreeGrafter"/>
</dbReference>
<reference evidence="10 11" key="1">
    <citation type="submission" date="2017-12" db="EMBL/GenBank/DDBJ databases">
        <title>Sequencing, de novo assembly and annotation of complete genome of a new Thraustochytrid species, strain FCC1311.</title>
        <authorList>
            <person name="Sedici K."/>
            <person name="Godart F."/>
            <person name="Aiese Cigliano R."/>
            <person name="Sanseverino W."/>
            <person name="Barakat M."/>
            <person name="Ortet P."/>
            <person name="Marechal E."/>
            <person name="Cagnac O."/>
            <person name="Amato A."/>
        </authorList>
    </citation>
    <scope>NUCLEOTIDE SEQUENCE [LARGE SCALE GENOMIC DNA]</scope>
</reference>
<dbReference type="PROSITE" id="PS50082">
    <property type="entry name" value="WD_REPEATS_2"/>
    <property type="match status" value="3"/>
</dbReference>
<keyword evidence="11" id="KW-1185">Reference proteome</keyword>
<dbReference type="PANTHER" id="PTHR13831:SF0">
    <property type="entry name" value="PROTEIN HIRA"/>
    <property type="match status" value="1"/>
</dbReference>
<keyword evidence="3 7" id="KW-0853">WD repeat</keyword>
<feature type="compositionally biased region" description="Basic and acidic residues" evidence="8">
    <location>
        <begin position="1082"/>
        <end position="1106"/>
    </location>
</feature>
<feature type="compositionally biased region" description="Polar residues" evidence="8">
    <location>
        <begin position="699"/>
        <end position="710"/>
    </location>
</feature>
<feature type="region of interest" description="Disordered" evidence="8">
    <location>
        <begin position="975"/>
        <end position="1125"/>
    </location>
</feature>
<dbReference type="GO" id="GO:0000417">
    <property type="term" value="C:HIR complex"/>
    <property type="evidence" value="ECO:0007669"/>
    <property type="project" value="TreeGrafter"/>
</dbReference>
<dbReference type="GO" id="GO:0006338">
    <property type="term" value="P:chromatin remodeling"/>
    <property type="evidence" value="ECO:0007669"/>
    <property type="project" value="TreeGrafter"/>
</dbReference>
<feature type="repeat" description="WD" evidence="7">
    <location>
        <begin position="8"/>
        <end position="49"/>
    </location>
</feature>
<feature type="compositionally biased region" description="Polar residues" evidence="8">
    <location>
        <begin position="418"/>
        <end position="428"/>
    </location>
</feature>
<dbReference type="GO" id="GO:0005634">
    <property type="term" value="C:nucleus"/>
    <property type="evidence" value="ECO:0007669"/>
    <property type="project" value="UniProtKB-SubCell"/>
</dbReference>
<evidence type="ECO:0000256" key="5">
    <source>
        <dbReference type="ARBA" id="ARBA00022853"/>
    </source>
</evidence>
<keyword evidence="6" id="KW-0539">Nucleus</keyword>
<dbReference type="InterPro" id="IPR001680">
    <property type="entry name" value="WD40_rpt"/>
</dbReference>
<gene>
    <name evidence="10" type="ORF">FCC1311_036842</name>
</gene>
<dbReference type="InParanoid" id="A0A2R5GFP8"/>
<proteinExistence type="inferred from homology"/>
<dbReference type="AlphaFoldDB" id="A0A2R5GFP8"/>
<feature type="compositionally biased region" description="Basic and acidic residues" evidence="8">
    <location>
        <begin position="1035"/>
        <end position="1048"/>
    </location>
</feature>
<comment type="subcellular location">
    <subcellularLocation>
        <location evidence="1">Nucleus</location>
    </subcellularLocation>
</comment>
<dbReference type="InterPro" id="IPR055410">
    <property type="entry name" value="Beta-prop_CAF1B_HIR1"/>
</dbReference>
<dbReference type="OrthoDB" id="1741719at2759"/>
<evidence type="ECO:0000259" key="9">
    <source>
        <dbReference type="Pfam" id="PF24105"/>
    </source>
</evidence>
<dbReference type="InterPro" id="IPR015943">
    <property type="entry name" value="WD40/YVTN_repeat-like_dom_sf"/>
</dbReference>
<dbReference type="EMBL" id="BEYU01000031">
    <property type="protein sequence ID" value="GBG27463.1"/>
    <property type="molecule type" value="Genomic_DNA"/>
</dbReference>
<dbReference type="SMART" id="SM00320">
    <property type="entry name" value="WD40"/>
    <property type="match status" value="6"/>
</dbReference>
<evidence type="ECO:0000256" key="3">
    <source>
        <dbReference type="ARBA" id="ARBA00022574"/>
    </source>
</evidence>
<sequence length="1223" mass="131925">MVKVEQPESNPRTKIQALSLSPDGKRLATAGDGTKVKLWKLGEGGTSDATLLWASSVDNEVRELQWSPDGHFLASGDALGLVSLWTQQAHAQDGATSGFDSDAKHNVETWKRIATFRGHAMDTTGLSWAPGSNMIASSSIDNTIRVWPVREDMRTRNFNLVESDAVAVLKGHEGWAMGVAWDPVGRYIASVGNDKAVIIWRCGDWKLEAKVKGPFPESESQEMRQFLSWSPDGVFLSMSHAYDEPRNVGYVIERNKWKDQEGSVRLVGHSAPITVCAFSPCIYSHGPRSPKSTICAIACERSVLTLWTPGHNRPLLILRKLFERKVQDLSWSGDGSTLVLCSSGGEVACLQCRNLESHEHVGPAISKAELTNLLNEYYGEEDLRNSQPSIPETPLQFRLESEAKKDLEVDDPDHRANADTSSTGTATTLAPAPETKSTVESGTSTASTQPPKVAAPSTVSLGSTQLNPSSLLRQLDGKKSLSPASGVRVVSSKLVVVSRDTSVNERDRVLRSAKRPRVWATRSFNASGSGQLRVHVRREKAKGAGIFGPSAGNTGRIESELTLAETPGIASWTSKVRGRACAVVSNDIFTACATREADLCLFGAAGEMLLPPIRLPCRVAGLATGGPKSPFLGCVTCDGRLRLWNVTTLTVTVQDATLDPLWARSSARPRRIPLRSLVPAVSRFTTEASRRMGLGLVQPQKSSAAATTDKSGAGGTQIAEVSVANRASTDAEEKGETLQSADHDLDEEDNDADDTSASEDEGGDEDSVADDGQSDKDNRPESGAVAEQIPPATVAAFGVTPEGVAILILAEEEKLAFREECAAFAYEAKMRVWVRIADVDEYRASDFHSSLSFGLSGQDAQVLASIRQATPVETLNSSKTGMDVSGCGTYSSGRPDLELATDEPDTPETCDDEESLVDSQGGHDGVLSTLERRLASMDGAHVNELLSELQNVANDTKSRKKLLIGFFKHHLSADDSDVRRTPKQAWRSRRGSTSIVGRKTRVSQLSKETSGGPSARKRFGTTGALPRPNKATLIEMRRKQFYEGKASDAGDAMNSDNESTSSAEEEKDGATVPDSNQQTDHGASEAKESKDDGTVDAETKTQERLFEAPAILPTRPSLVPRLGGPSRAIERTSAMEPLTQGWPSALSSDINELDLRSAKAEPDVETLDIPCVDDTASASPLESTEHKVDDLIEWTQSLGMQSDDESLFDDNDDDDNLTLQLEE</sequence>
<accession>A0A2R5GFP8</accession>
<name>A0A2R5GFP8_9STRA</name>
<feature type="region of interest" description="Disordered" evidence="8">
    <location>
        <begin position="405"/>
        <end position="465"/>
    </location>
</feature>
<evidence type="ECO:0000256" key="7">
    <source>
        <dbReference type="PROSITE-ProRule" id="PRU00221"/>
    </source>
</evidence>
<dbReference type="InterPro" id="IPR036322">
    <property type="entry name" value="WD40_repeat_dom_sf"/>
</dbReference>
<keyword evidence="5" id="KW-0156">Chromatin regulator</keyword>
<evidence type="ECO:0000256" key="1">
    <source>
        <dbReference type="ARBA" id="ARBA00004123"/>
    </source>
</evidence>
<dbReference type="Pfam" id="PF24105">
    <property type="entry name" value="Beta-prop_CAF1B_HIR1"/>
    <property type="match status" value="1"/>
</dbReference>
<evidence type="ECO:0000256" key="8">
    <source>
        <dbReference type="SAM" id="MobiDB-lite"/>
    </source>
</evidence>
<keyword evidence="4" id="KW-0677">Repeat</keyword>
<dbReference type="Gene3D" id="2.130.10.10">
    <property type="entry name" value="YVTN repeat-like/Quinoprotein amine dehydrogenase"/>
    <property type="match status" value="3"/>
</dbReference>
<evidence type="ECO:0000256" key="6">
    <source>
        <dbReference type="ARBA" id="ARBA00023242"/>
    </source>
</evidence>
<dbReference type="PROSITE" id="PS50294">
    <property type="entry name" value="WD_REPEATS_REGION"/>
    <property type="match status" value="2"/>
</dbReference>
<protein>
    <submittedName>
        <fullName evidence="10">Protein HIRA</fullName>
    </submittedName>
</protein>
<evidence type="ECO:0000313" key="10">
    <source>
        <dbReference type="EMBL" id="GBG27463.1"/>
    </source>
</evidence>
<dbReference type="SUPFAM" id="SSF50978">
    <property type="entry name" value="WD40 repeat-like"/>
    <property type="match status" value="2"/>
</dbReference>
<dbReference type="InterPro" id="IPR031120">
    <property type="entry name" value="HIR1-like"/>
</dbReference>
<evidence type="ECO:0000313" key="11">
    <source>
        <dbReference type="Proteomes" id="UP000241890"/>
    </source>
</evidence>
<feature type="compositionally biased region" description="Acidic residues" evidence="8">
    <location>
        <begin position="744"/>
        <end position="769"/>
    </location>
</feature>